<reference evidence="2 3" key="1">
    <citation type="submission" date="2023-07" db="EMBL/GenBank/DDBJ databases">
        <title>Sequencing the genomes of 1000 actinobacteria strains.</title>
        <authorList>
            <person name="Klenk H.-P."/>
        </authorList>
    </citation>
    <scope>NUCLEOTIDE SEQUENCE [LARGE SCALE GENOMIC DNA]</scope>
    <source>
        <strain evidence="2 3">DSM 14785</strain>
    </source>
</reference>
<feature type="domain" description="STAS" evidence="1">
    <location>
        <begin position="23"/>
        <end position="126"/>
    </location>
</feature>
<evidence type="ECO:0000313" key="2">
    <source>
        <dbReference type="EMBL" id="MDQ0425203.1"/>
    </source>
</evidence>
<dbReference type="InterPro" id="IPR002645">
    <property type="entry name" value="STAS_dom"/>
</dbReference>
<dbReference type="InterPro" id="IPR036513">
    <property type="entry name" value="STAS_dom_sf"/>
</dbReference>
<dbReference type="EMBL" id="JAUSVM010000001">
    <property type="protein sequence ID" value="MDQ0425203.1"/>
    <property type="molecule type" value="Genomic_DNA"/>
</dbReference>
<gene>
    <name evidence="2" type="ORF">JO380_001584</name>
</gene>
<organism evidence="2 3">
    <name type="scientific">Cellulomonas iranensis</name>
    <dbReference type="NCBI Taxonomy" id="76862"/>
    <lineage>
        <taxon>Bacteria</taxon>
        <taxon>Bacillati</taxon>
        <taxon>Actinomycetota</taxon>
        <taxon>Actinomycetes</taxon>
        <taxon>Micrococcales</taxon>
        <taxon>Cellulomonadaceae</taxon>
        <taxon>Cellulomonas</taxon>
    </lineage>
</organism>
<dbReference type="Pfam" id="PF13466">
    <property type="entry name" value="STAS_2"/>
    <property type="match status" value="1"/>
</dbReference>
<evidence type="ECO:0000259" key="1">
    <source>
        <dbReference type="PROSITE" id="PS50801"/>
    </source>
</evidence>
<accession>A0ABU0GIQ0</accession>
<dbReference type="SUPFAM" id="SSF52091">
    <property type="entry name" value="SpoIIaa-like"/>
    <property type="match status" value="1"/>
</dbReference>
<dbReference type="Proteomes" id="UP001240250">
    <property type="component" value="Unassembled WGS sequence"/>
</dbReference>
<keyword evidence="3" id="KW-1185">Reference proteome</keyword>
<dbReference type="CDD" id="cd07043">
    <property type="entry name" value="STAS_anti-anti-sigma_factors"/>
    <property type="match status" value="1"/>
</dbReference>
<proteinExistence type="predicted"/>
<sequence>MTELSSVVEPMTSTVEQTMTVEHAIRVEHREDKAVVCLVGEIDASLRESASASMGLALMSGLPLLVDATEATFVDSSGVAFVLQLHLAASEAQIPLTLRDPHRVLRDVLDMVGLGTAIPDEGDAPA</sequence>
<comment type="caution">
    <text evidence="2">The sequence shown here is derived from an EMBL/GenBank/DDBJ whole genome shotgun (WGS) entry which is preliminary data.</text>
</comment>
<evidence type="ECO:0000313" key="3">
    <source>
        <dbReference type="Proteomes" id="UP001240250"/>
    </source>
</evidence>
<dbReference type="RefSeq" id="WP_082740304.1">
    <property type="nucleotide sequence ID" value="NZ_CP194061.1"/>
</dbReference>
<name>A0ABU0GIQ0_9CELL</name>
<protein>
    <submittedName>
        <fullName evidence="2">Anti-anti-sigma factor</fullName>
    </submittedName>
</protein>
<dbReference type="PROSITE" id="PS50801">
    <property type="entry name" value="STAS"/>
    <property type="match status" value="1"/>
</dbReference>
<dbReference type="Gene3D" id="3.30.750.24">
    <property type="entry name" value="STAS domain"/>
    <property type="match status" value="1"/>
</dbReference>
<dbReference type="InterPro" id="IPR058548">
    <property type="entry name" value="MlaB-like_STAS"/>
</dbReference>